<protein>
    <recommendedName>
        <fullName evidence="4">SAM domain-containing protein</fullName>
    </recommendedName>
</protein>
<dbReference type="GO" id="GO:0045892">
    <property type="term" value="P:negative regulation of DNA-templated transcription"/>
    <property type="evidence" value="ECO:0007669"/>
    <property type="project" value="TreeGrafter"/>
</dbReference>
<dbReference type="InterPro" id="IPR013761">
    <property type="entry name" value="SAM/pointed_sf"/>
</dbReference>
<dbReference type="PANTHER" id="PTHR12247:SF139">
    <property type="entry name" value="ATHERIN-RELATED"/>
    <property type="match status" value="1"/>
</dbReference>
<dbReference type="VEuPathDB" id="VectorBase:AFAF000409"/>
<feature type="compositionally biased region" description="Low complexity" evidence="1">
    <location>
        <begin position="82"/>
        <end position="117"/>
    </location>
</feature>
<organism evidence="2 3">
    <name type="scientific">Anopheles farauti</name>
    <dbReference type="NCBI Taxonomy" id="69004"/>
    <lineage>
        <taxon>Eukaryota</taxon>
        <taxon>Metazoa</taxon>
        <taxon>Ecdysozoa</taxon>
        <taxon>Arthropoda</taxon>
        <taxon>Hexapoda</taxon>
        <taxon>Insecta</taxon>
        <taxon>Pterygota</taxon>
        <taxon>Neoptera</taxon>
        <taxon>Endopterygota</taxon>
        <taxon>Diptera</taxon>
        <taxon>Nematocera</taxon>
        <taxon>Culicoidea</taxon>
        <taxon>Culicidae</taxon>
        <taxon>Anophelinae</taxon>
        <taxon>Anopheles</taxon>
    </lineage>
</organism>
<dbReference type="EMBL" id="AXCN02001979">
    <property type="status" value="NOT_ANNOTATED_CDS"/>
    <property type="molecule type" value="Genomic_DNA"/>
</dbReference>
<name>A0A182Q040_9DIPT</name>
<evidence type="ECO:0000256" key="1">
    <source>
        <dbReference type="SAM" id="MobiDB-lite"/>
    </source>
</evidence>
<reference evidence="2" key="2">
    <citation type="submission" date="2020-05" db="UniProtKB">
        <authorList>
            <consortium name="EnsemblMetazoa"/>
        </authorList>
    </citation>
    <scope>IDENTIFICATION</scope>
    <source>
        <strain evidence="2">FAR1</strain>
    </source>
</reference>
<dbReference type="InterPro" id="IPR050548">
    <property type="entry name" value="PcG_chromatin_remod_factors"/>
</dbReference>
<proteinExistence type="predicted"/>
<evidence type="ECO:0000313" key="3">
    <source>
        <dbReference type="Proteomes" id="UP000075886"/>
    </source>
</evidence>
<feature type="compositionally biased region" description="Basic residues" evidence="1">
    <location>
        <begin position="260"/>
        <end position="269"/>
    </location>
</feature>
<evidence type="ECO:0008006" key="4">
    <source>
        <dbReference type="Google" id="ProtNLM"/>
    </source>
</evidence>
<evidence type="ECO:0000313" key="2">
    <source>
        <dbReference type="EnsemblMetazoa" id="AFAF000409-PA"/>
    </source>
</evidence>
<dbReference type="STRING" id="69004.A0A182Q040"/>
<dbReference type="AlphaFoldDB" id="A0A182Q040"/>
<feature type="compositionally biased region" description="Polar residues" evidence="1">
    <location>
        <begin position="163"/>
        <end position="182"/>
    </location>
</feature>
<sequence length="364" mass="39680">MDAQSGKKLGSHVLPMGKSSQSTVDHDSGSDRITARVGSRTKKAKVVFDPSDHHVPRKRNRRGENEGTGAAKPESNRTATPSSSSSNDSISNNNYVQSSTTTPTTAIAAAPAPSASALLRQRGTTPTTALRCCQKCGRSGPGRMPRKTPIAPWTCVSCLAGKTESNSRPPSNRQGQSCNRRQSGSDRTAEDDDEDDNSDHDGDGEDDEEEDGSKQQHDFAGFSETELSGHGKEKESAASDRLNSPVKIEHDANSNDGHNGVRKHTATKRIKSEQSDGESDDASAKEIRYWSCDDVCRYFGRHCKAWGKLFHEQEIDGPSLLLMRRGDVLTRFGLKLGPAMELYQRIVALQNGDRDVVDVRLTWI</sequence>
<accession>A0A182Q040</accession>
<dbReference type="GO" id="GO:0042393">
    <property type="term" value="F:histone binding"/>
    <property type="evidence" value="ECO:0007669"/>
    <property type="project" value="TreeGrafter"/>
</dbReference>
<keyword evidence="3" id="KW-1185">Reference proteome</keyword>
<dbReference type="SUPFAM" id="SSF47769">
    <property type="entry name" value="SAM/Pointed domain"/>
    <property type="match status" value="1"/>
</dbReference>
<feature type="compositionally biased region" description="Acidic residues" evidence="1">
    <location>
        <begin position="189"/>
        <end position="211"/>
    </location>
</feature>
<dbReference type="Gene3D" id="1.10.150.50">
    <property type="entry name" value="Transcription Factor, Ets-1"/>
    <property type="match status" value="1"/>
</dbReference>
<reference evidence="3" key="1">
    <citation type="submission" date="2014-01" db="EMBL/GenBank/DDBJ databases">
        <title>The Genome Sequence of Anopheles farauti FAR1 (V2).</title>
        <authorList>
            <consortium name="The Broad Institute Genomics Platform"/>
            <person name="Neafsey D.E."/>
            <person name="Besansky N."/>
            <person name="Howell P."/>
            <person name="Walton C."/>
            <person name="Young S.K."/>
            <person name="Zeng Q."/>
            <person name="Gargeya S."/>
            <person name="Fitzgerald M."/>
            <person name="Haas B."/>
            <person name="Abouelleil A."/>
            <person name="Allen A.W."/>
            <person name="Alvarado L."/>
            <person name="Arachchi H.M."/>
            <person name="Berlin A.M."/>
            <person name="Chapman S.B."/>
            <person name="Gainer-Dewar J."/>
            <person name="Goldberg J."/>
            <person name="Griggs A."/>
            <person name="Gujja S."/>
            <person name="Hansen M."/>
            <person name="Howarth C."/>
            <person name="Imamovic A."/>
            <person name="Ireland A."/>
            <person name="Larimer J."/>
            <person name="McCowan C."/>
            <person name="Murphy C."/>
            <person name="Pearson M."/>
            <person name="Poon T.W."/>
            <person name="Priest M."/>
            <person name="Roberts A."/>
            <person name="Saif S."/>
            <person name="Shea T."/>
            <person name="Sisk P."/>
            <person name="Sykes S."/>
            <person name="Wortman J."/>
            <person name="Nusbaum C."/>
            <person name="Birren B."/>
        </authorList>
    </citation>
    <scope>NUCLEOTIDE SEQUENCE [LARGE SCALE GENOMIC DNA]</scope>
    <source>
        <strain evidence="3">FAR1</strain>
    </source>
</reference>
<dbReference type="EnsemblMetazoa" id="AFAF000409-RA">
    <property type="protein sequence ID" value="AFAF000409-PA"/>
    <property type="gene ID" value="AFAF000409"/>
</dbReference>
<dbReference type="Proteomes" id="UP000075886">
    <property type="component" value="Unassembled WGS sequence"/>
</dbReference>
<feature type="compositionally biased region" description="Basic and acidic residues" evidence="1">
    <location>
        <begin position="227"/>
        <end position="238"/>
    </location>
</feature>
<feature type="compositionally biased region" description="Basic and acidic residues" evidence="1">
    <location>
        <begin position="24"/>
        <end position="34"/>
    </location>
</feature>
<dbReference type="GO" id="GO:0005634">
    <property type="term" value="C:nucleus"/>
    <property type="evidence" value="ECO:0007669"/>
    <property type="project" value="TreeGrafter"/>
</dbReference>
<dbReference type="GO" id="GO:0003682">
    <property type="term" value="F:chromatin binding"/>
    <property type="evidence" value="ECO:0007669"/>
    <property type="project" value="TreeGrafter"/>
</dbReference>
<dbReference type="PANTHER" id="PTHR12247">
    <property type="entry name" value="POLYCOMB GROUP PROTEIN"/>
    <property type="match status" value="1"/>
</dbReference>
<feature type="region of interest" description="Disordered" evidence="1">
    <location>
        <begin position="1"/>
        <end position="283"/>
    </location>
</feature>